<dbReference type="EMBL" id="CAJVQC010011022">
    <property type="protein sequence ID" value="CAG8623085.1"/>
    <property type="molecule type" value="Genomic_DNA"/>
</dbReference>
<feature type="non-terminal residue" evidence="1">
    <location>
        <position position="77"/>
    </location>
</feature>
<evidence type="ECO:0000313" key="1">
    <source>
        <dbReference type="EMBL" id="CAG8623085.1"/>
    </source>
</evidence>
<evidence type="ECO:0000313" key="2">
    <source>
        <dbReference type="Proteomes" id="UP000789920"/>
    </source>
</evidence>
<gene>
    <name evidence="1" type="ORF">RPERSI_LOCUS6796</name>
</gene>
<sequence>MAAKVSNADAEIPLESLINSYTKMLETWMPKPKGPEESKPANCRYCYQNETGAYDKGNSVDSLHIRRGHVFCCIIFA</sequence>
<protein>
    <submittedName>
        <fullName evidence="1">17752_t:CDS:1</fullName>
    </submittedName>
</protein>
<proteinExistence type="predicted"/>
<dbReference type="Proteomes" id="UP000789920">
    <property type="component" value="Unassembled WGS sequence"/>
</dbReference>
<comment type="caution">
    <text evidence="1">The sequence shown here is derived from an EMBL/GenBank/DDBJ whole genome shotgun (WGS) entry which is preliminary data.</text>
</comment>
<accession>A0ACA9MYU3</accession>
<name>A0ACA9MYU3_9GLOM</name>
<reference evidence="1" key="1">
    <citation type="submission" date="2021-06" db="EMBL/GenBank/DDBJ databases">
        <authorList>
            <person name="Kallberg Y."/>
            <person name="Tangrot J."/>
            <person name="Rosling A."/>
        </authorList>
    </citation>
    <scope>NUCLEOTIDE SEQUENCE</scope>
    <source>
        <strain evidence="1">MA461A</strain>
    </source>
</reference>
<keyword evidence="2" id="KW-1185">Reference proteome</keyword>
<organism evidence="1 2">
    <name type="scientific">Racocetra persica</name>
    <dbReference type="NCBI Taxonomy" id="160502"/>
    <lineage>
        <taxon>Eukaryota</taxon>
        <taxon>Fungi</taxon>
        <taxon>Fungi incertae sedis</taxon>
        <taxon>Mucoromycota</taxon>
        <taxon>Glomeromycotina</taxon>
        <taxon>Glomeromycetes</taxon>
        <taxon>Diversisporales</taxon>
        <taxon>Gigasporaceae</taxon>
        <taxon>Racocetra</taxon>
    </lineage>
</organism>